<organism evidence="2 3">
    <name type="scientific">Pseudomonas sivasensis</name>
    <dbReference type="NCBI Taxonomy" id="1880678"/>
    <lineage>
        <taxon>Bacteria</taxon>
        <taxon>Pseudomonadati</taxon>
        <taxon>Pseudomonadota</taxon>
        <taxon>Gammaproteobacteria</taxon>
        <taxon>Pseudomonadales</taxon>
        <taxon>Pseudomonadaceae</taxon>
        <taxon>Pseudomonas</taxon>
    </lineage>
</organism>
<feature type="domain" description="Flagellar motor switch protein FliN-like C-terminal" evidence="1">
    <location>
        <begin position="268"/>
        <end position="334"/>
    </location>
</feature>
<keyword evidence="2" id="KW-0966">Cell projection</keyword>
<keyword evidence="3" id="KW-1185">Reference proteome</keyword>
<dbReference type="Pfam" id="PF01052">
    <property type="entry name" value="FliMN_C"/>
    <property type="match status" value="1"/>
</dbReference>
<evidence type="ECO:0000313" key="2">
    <source>
        <dbReference type="EMBL" id="MFJ2680690.1"/>
    </source>
</evidence>
<sequence>MLMPALTVPLMNGDTVAARRRLGRGLSLPFQVAGQAGELRLEPGRAPAGGGKPVCFETACGVLALDEAGPLLSLMSECPMTLAQFGNDPDSWFWALYQYHLSPEIRSLLGYVRLLETDRPTEFGCRLSVTLGGSRVGGYVWLNCESFLALCEAGPWRAIAAPMPASFQLAIAVTLGCMKLPIAQLRSLRTGDVLVFEQSFFQAQGTGYVQAGRQRLHGCIDDDTRQLCLTVTSIEDTSVDEDFAPPHHSGHEEEEPVMDVFGNEPFDELSMALNVRCGTLNLTLGELRNLAPGSVLGIAGYAPGMAGLYYGDRPIGVGQLVEVDGRLGLQLSRVMFGP</sequence>
<proteinExistence type="predicted"/>
<accession>A0ABW8E4B1</accession>
<dbReference type="InterPro" id="IPR036429">
    <property type="entry name" value="SpoA-like_sf"/>
</dbReference>
<keyword evidence="2" id="KW-0969">Cilium</keyword>
<evidence type="ECO:0000259" key="1">
    <source>
        <dbReference type="Pfam" id="PF01052"/>
    </source>
</evidence>
<gene>
    <name evidence="2" type="ORF">ACIOWJ_21690</name>
</gene>
<dbReference type="InterPro" id="IPR001543">
    <property type="entry name" value="FliN-like_C"/>
</dbReference>
<dbReference type="Proteomes" id="UP001617213">
    <property type="component" value="Unassembled WGS sequence"/>
</dbReference>
<dbReference type="GeneID" id="300935326"/>
<dbReference type="Gene3D" id="2.30.330.10">
    <property type="entry name" value="SpoA-like"/>
    <property type="match status" value="1"/>
</dbReference>
<dbReference type="RefSeq" id="WP_179179547.1">
    <property type="nucleotide sequence ID" value="NZ_CP058533.1"/>
</dbReference>
<keyword evidence="2" id="KW-0282">Flagellum</keyword>
<evidence type="ECO:0000313" key="3">
    <source>
        <dbReference type="Proteomes" id="UP001617213"/>
    </source>
</evidence>
<dbReference type="EMBL" id="JBIUWZ010000038">
    <property type="protein sequence ID" value="MFJ2680690.1"/>
    <property type="molecule type" value="Genomic_DNA"/>
</dbReference>
<dbReference type="PANTHER" id="PTHR30034">
    <property type="entry name" value="FLAGELLAR MOTOR SWITCH PROTEIN FLIM"/>
    <property type="match status" value="1"/>
</dbReference>
<dbReference type="PANTHER" id="PTHR30034:SF6">
    <property type="entry name" value="YOP PROTEINS TRANSLOCATION PROTEIN Q"/>
    <property type="match status" value="1"/>
</dbReference>
<reference evidence="2 3" key="1">
    <citation type="submission" date="2024-10" db="EMBL/GenBank/DDBJ databases">
        <title>The Natural Products Discovery Center: Release of the First 8490 Sequenced Strains for Exploring Actinobacteria Biosynthetic Diversity.</title>
        <authorList>
            <person name="Kalkreuter E."/>
            <person name="Kautsar S.A."/>
            <person name="Yang D."/>
            <person name="Bader C.D."/>
            <person name="Teijaro C.N."/>
            <person name="Fluegel L."/>
            <person name="Davis C.M."/>
            <person name="Simpson J.R."/>
            <person name="Lauterbach L."/>
            <person name="Steele A.D."/>
            <person name="Gui C."/>
            <person name="Meng S."/>
            <person name="Li G."/>
            <person name="Viehrig K."/>
            <person name="Ye F."/>
            <person name="Su P."/>
            <person name="Kiefer A.F."/>
            <person name="Nichols A."/>
            <person name="Cepeda A.J."/>
            <person name="Yan W."/>
            <person name="Fan B."/>
            <person name="Jiang Y."/>
            <person name="Adhikari A."/>
            <person name="Zheng C.-J."/>
            <person name="Schuster L."/>
            <person name="Cowan T.M."/>
            <person name="Smanski M.J."/>
            <person name="Chevrette M.G."/>
            <person name="De Carvalho L.P.S."/>
            <person name="Shen B."/>
        </authorList>
    </citation>
    <scope>NUCLEOTIDE SEQUENCE [LARGE SCALE GENOMIC DNA]</scope>
    <source>
        <strain evidence="2 3">NPDC087581</strain>
    </source>
</reference>
<comment type="caution">
    <text evidence="2">The sequence shown here is derived from an EMBL/GenBank/DDBJ whole genome shotgun (WGS) entry which is preliminary data.</text>
</comment>
<name>A0ABW8E4B1_9PSED</name>
<protein>
    <submittedName>
        <fullName evidence="2">FliM/FliN family flagellar motor switch protein</fullName>
    </submittedName>
</protein>
<dbReference type="SUPFAM" id="SSF101801">
    <property type="entry name" value="Surface presentation of antigens (SPOA)"/>
    <property type="match status" value="1"/>
</dbReference>